<dbReference type="InterPro" id="IPR027275">
    <property type="entry name" value="PRC-brl_dom"/>
</dbReference>
<organism evidence="3 4">
    <name type="scientific">Corynebacterium hylobatis</name>
    <dbReference type="NCBI Taxonomy" id="1859290"/>
    <lineage>
        <taxon>Bacteria</taxon>
        <taxon>Bacillati</taxon>
        <taxon>Actinomycetota</taxon>
        <taxon>Actinomycetes</taxon>
        <taxon>Mycobacteriales</taxon>
        <taxon>Corynebacteriaceae</taxon>
        <taxon>Corynebacterium</taxon>
    </lineage>
</organism>
<evidence type="ECO:0000256" key="1">
    <source>
        <dbReference type="SAM" id="MobiDB-lite"/>
    </source>
</evidence>
<dbReference type="Proteomes" id="UP000274907">
    <property type="component" value="Unassembled WGS sequence"/>
</dbReference>
<dbReference type="InterPro" id="IPR011033">
    <property type="entry name" value="PRC_barrel-like_sf"/>
</dbReference>
<dbReference type="AlphaFoldDB" id="A0A3S0BJ43"/>
<reference evidence="3 4" key="1">
    <citation type="submission" date="2018-12" db="EMBL/GenBank/DDBJ databases">
        <title>YIM 101343 draft genome.</title>
        <authorList>
            <person name="Chen X."/>
        </authorList>
    </citation>
    <scope>NUCLEOTIDE SEQUENCE [LARGE SCALE GENOMIC DNA]</scope>
    <source>
        <strain evidence="3 4">YIM 101343</strain>
    </source>
</reference>
<dbReference type="RefSeq" id="WP_126119892.1">
    <property type="nucleotide sequence ID" value="NZ_RXHJ01000003.1"/>
</dbReference>
<name>A0A3S0BJ43_9CORY</name>
<dbReference type="GO" id="GO:0030077">
    <property type="term" value="C:plasma membrane light-harvesting complex"/>
    <property type="evidence" value="ECO:0007669"/>
    <property type="project" value="InterPro"/>
</dbReference>
<feature type="compositionally biased region" description="Basic and acidic residues" evidence="1">
    <location>
        <begin position="264"/>
        <end position="275"/>
    </location>
</feature>
<dbReference type="InterPro" id="IPR014747">
    <property type="entry name" value="Bac_photo_RC_H_C"/>
</dbReference>
<dbReference type="SUPFAM" id="SSF50346">
    <property type="entry name" value="PRC-barrel domain"/>
    <property type="match status" value="1"/>
</dbReference>
<protein>
    <recommendedName>
        <fullName evidence="2">PRC-barrel domain-containing protein</fullName>
    </recommendedName>
</protein>
<sequence>MTRHNIHDLTNATAYDRNGDKLGNVTEVYINDSTGQPDFAQVSHGLFGMRSSIVPLRGHNLVGEELKLAFTKDQIKDAPHIDHDEHLSEEDHAAIYRHYRLEDTTDVHTYERGTGQAPAASGAPGTNSPRPPRWAGDTQTPPETPDRLETRQVSGPAQSPGPQETGLSQDSRQARADKDPVPPALGGPSDERYEPGEVLHGFGDAPRSAGPPDRLRADSDHELGLDRTPEDRAMRGTSAHGMSDEPVEQDRWHEVEWAEGEDDRDSHADQTETRSVDVGQVGSEDRQRGHVTHTSAGELSDRPSGDTGGLREGTSPDPTIHTSEDDSRKYQVDPRRDTTGTGDLRREIKDPDDVLAEEFNRIGQDEDLSPRANPGPTGPVDDEGRPLNEGDQNYPRSAF</sequence>
<feature type="compositionally biased region" description="Basic and acidic residues" evidence="1">
    <location>
        <begin position="322"/>
        <end position="364"/>
    </location>
</feature>
<comment type="caution">
    <text evidence="3">The sequence shown here is derived from an EMBL/GenBank/DDBJ whole genome shotgun (WGS) entry which is preliminary data.</text>
</comment>
<feature type="compositionally biased region" description="Basic and acidic residues" evidence="1">
    <location>
        <begin position="213"/>
        <end position="234"/>
    </location>
</feature>
<dbReference type="OrthoDB" id="3712018at2"/>
<evidence type="ECO:0000313" key="4">
    <source>
        <dbReference type="Proteomes" id="UP000274907"/>
    </source>
</evidence>
<proteinExistence type="predicted"/>
<feature type="domain" description="PRC-barrel" evidence="2">
    <location>
        <begin position="1"/>
        <end position="73"/>
    </location>
</feature>
<dbReference type="Gene3D" id="3.90.50.10">
    <property type="entry name" value="Photosynthetic Reaction Center, subunit H, domain 2"/>
    <property type="match status" value="1"/>
</dbReference>
<accession>A0A3S0BJ43</accession>
<dbReference type="GO" id="GO:0019684">
    <property type="term" value="P:photosynthesis, light reaction"/>
    <property type="evidence" value="ECO:0007669"/>
    <property type="project" value="InterPro"/>
</dbReference>
<evidence type="ECO:0000259" key="2">
    <source>
        <dbReference type="Pfam" id="PF05239"/>
    </source>
</evidence>
<dbReference type="EMBL" id="RXHJ01000003">
    <property type="protein sequence ID" value="RSZ65174.1"/>
    <property type="molecule type" value="Genomic_DNA"/>
</dbReference>
<feature type="compositionally biased region" description="Polar residues" evidence="1">
    <location>
        <begin position="151"/>
        <end position="171"/>
    </location>
</feature>
<evidence type="ECO:0000313" key="3">
    <source>
        <dbReference type="EMBL" id="RSZ65174.1"/>
    </source>
</evidence>
<feature type="compositionally biased region" description="Polar residues" evidence="1">
    <location>
        <begin position="390"/>
        <end position="399"/>
    </location>
</feature>
<keyword evidence="4" id="KW-1185">Reference proteome</keyword>
<gene>
    <name evidence="3" type="ORF">EAH68_03270</name>
</gene>
<dbReference type="Pfam" id="PF05239">
    <property type="entry name" value="PRC"/>
    <property type="match status" value="1"/>
</dbReference>
<feature type="region of interest" description="Disordered" evidence="1">
    <location>
        <begin position="112"/>
        <end position="399"/>
    </location>
</feature>